<evidence type="ECO:0000313" key="7">
    <source>
        <dbReference type="EMBL" id="MBF4692492.1"/>
    </source>
</evidence>
<evidence type="ECO:0000256" key="1">
    <source>
        <dbReference type="ARBA" id="ARBA00004141"/>
    </source>
</evidence>
<evidence type="ECO:0000256" key="4">
    <source>
        <dbReference type="ARBA" id="ARBA00023136"/>
    </source>
</evidence>
<sequence length="196" mass="22649">MYLLKVLYKSIIAPLEVFRKDHIEGRLSASIAIILITALLGSIIAPVVRFYMNKGQYEIHLHLDRMFIAFFVTIGTWLIVCISFWLWSKAFNKDLEFRQVISIWGLSYMPNLICVILYNLLSIAPELGRESNILAFILSSLFIMLLVWKAIYYFVFMRFVINTTLFEISLITMASTVLFVILMMVGFNVGIQVPML</sequence>
<name>A0ABR9ZPV0_9FIRM</name>
<feature type="domain" description="Yip1" evidence="6">
    <location>
        <begin position="10"/>
        <end position="185"/>
    </location>
</feature>
<organism evidence="7 8">
    <name type="scientific">Fusibacter ferrireducens</name>
    <dbReference type="NCBI Taxonomy" id="2785058"/>
    <lineage>
        <taxon>Bacteria</taxon>
        <taxon>Bacillati</taxon>
        <taxon>Bacillota</taxon>
        <taxon>Clostridia</taxon>
        <taxon>Eubacteriales</taxon>
        <taxon>Eubacteriales Family XII. Incertae Sedis</taxon>
        <taxon>Fusibacter</taxon>
    </lineage>
</organism>
<evidence type="ECO:0000256" key="2">
    <source>
        <dbReference type="ARBA" id="ARBA00022692"/>
    </source>
</evidence>
<keyword evidence="2 5" id="KW-0812">Transmembrane</keyword>
<dbReference type="InterPro" id="IPR006977">
    <property type="entry name" value="Yip1_dom"/>
</dbReference>
<evidence type="ECO:0000259" key="6">
    <source>
        <dbReference type="Pfam" id="PF04893"/>
    </source>
</evidence>
<keyword evidence="8" id="KW-1185">Reference proteome</keyword>
<reference evidence="7 8" key="1">
    <citation type="submission" date="2020-11" db="EMBL/GenBank/DDBJ databases">
        <title>Fusibacter basophilias sp. nov.</title>
        <authorList>
            <person name="Qiu D."/>
        </authorList>
    </citation>
    <scope>NUCLEOTIDE SEQUENCE [LARGE SCALE GENOMIC DNA]</scope>
    <source>
        <strain evidence="7 8">Q10-2</strain>
    </source>
</reference>
<dbReference type="Pfam" id="PF04893">
    <property type="entry name" value="Yip1"/>
    <property type="match status" value="1"/>
</dbReference>
<protein>
    <recommendedName>
        <fullName evidence="6">Yip1 domain-containing protein</fullName>
    </recommendedName>
</protein>
<dbReference type="Proteomes" id="UP000614200">
    <property type="component" value="Unassembled WGS sequence"/>
</dbReference>
<gene>
    <name evidence="7" type="ORF">ISU02_05155</name>
</gene>
<feature type="transmembrane region" description="Helical" evidence="5">
    <location>
        <begin position="27"/>
        <end position="47"/>
    </location>
</feature>
<feature type="transmembrane region" description="Helical" evidence="5">
    <location>
        <begin position="168"/>
        <end position="191"/>
    </location>
</feature>
<evidence type="ECO:0000256" key="3">
    <source>
        <dbReference type="ARBA" id="ARBA00022989"/>
    </source>
</evidence>
<evidence type="ECO:0000313" key="8">
    <source>
        <dbReference type="Proteomes" id="UP000614200"/>
    </source>
</evidence>
<dbReference type="RefSeq" id="WP_194700740.1">
    <property type="nucleotide sequence ID" value="NZ_JADKNH010000003.1"/>
</dbReference>
<proteinExistence type="predicted"/>
<dbReference type="EMBL" id="JADKNH010000003">
    <property type="protein sequence ID" value="MBF4692492.1"/>
    <property type="molecule type" value="Genomic_DNA"/>
</dbReference>
<feature type="transmembrane region" description="Helical" evidence="5">
    <location>
        <begin position="67"/>
        <end position="88"/>
    </location>
</feature>
<feature type="transmembrane region" description="Helical" evidence="5">
    <location>
        <begin position="100"/>
        <end position="121"/>
    </location>
</feature>
<comment type="subcellular location">
    <subcellularLocation>
        <location evidence="1">Membrane</location>
        <topology evidence="1">Multi-pass membrane protein</topology>
    </subcellularLocation>
</comment>
<evidence type="ECO:0000256" key="5">
    <source>
        <dbReference type="SAM" id="Phobius"/>
    </source>
</evidence>
<keyword evidence="3 5" id="KW-1133">Transmembrane helix</keyword>
<accession>A0ABR9ZPV0</accession>
<comment type="caution">
    <text evidence="7">The sequence shown here is derived from an EMBL/GenBank/DDBJ whole genome shotgun (WGS) entry which is preliminary data.</text>
</comment>
<keyword evidence="4 5" id="KW-0472">Membrane</keyword>
<feature type="transmembrane region" description="Helical" evidence="5">
    <location>
        <begin position="133"/>
        <end position="156"/>
    </location>
</feature>